<gene>
    <name evidence="2" type="ORF">AAE3_LOCUS9672</name>
</gene>
<feature type="region of interest" description="Disordered" evidence="1">
    <location>
        <begin position="337"/>
        <end position="371"/>
    </location>
</feature>
<feature type="compositionally biased region" description="Polar residues" evidence="1">
    <location>
        <begin position="416"/>
        <end position="428"/>
    </location>
</feature>
<evidence type="ECO:0000313" key="2">
    <source>
        <dbReference type="EMBL" id="CAA7267549.1"/>
    </source>
</evidence>
<sequence>MEKRGKHNSSPIVDGEGARTPLMPTRVVVTEAEAPVEDWTDDFELGECDEQVEVRVESVADSDSRNQDGAETVSNDQLREQDIASPFLVDISPITAPKPGRTSVDQEWEDSSFSLYSVGLSSSASMAISVSLSQIVLSPVQVEANSPTIFEAPDQGMTPSSPPRSTTNAMFGSRRSRQPPPVPSLDQSLDLPSLMRLEIASSLEQQQSSQLALHPPLVGLGFDLPERERDPGLPMDPLWPDWTLPAPGNLPQSEEQAISVLSEETHMTNEVDGDPIATVTSSHSVADPLSQGEGDSYALDTIAEEPDGYRIIGLGLGSATERSLQSSSSISQLCRVTPTTNSTCDPSGLAGDLDRDTTGPGNAAASSATQGTCSIPSSVSKSVKLLYSPQVSSFVTDSFVPLPGIEPLGVLSVQDSSTKTSNESSMNQNRSTRNVTSNVSSSKVEPPGVPLEASGFVGSTSLSSNSLNRILSDFPLPPTLHHHLLPRPITPTHNEAKQTTFANEIALLCSHNALSEQVPSLTWDVDPRSPCPNSRNDFTVAVEPRDGSQRIDYVPLPPLLACIPFPNHETPAPSTSDGALRPSKDADGLGIGLPSDLTSRPPRQRDVSSHGSADCLQPRMSTAESCQNLAQLASAPSPSASPFAEASSPPSPSPWNFLRIRPFSKRHLYAIPEIRTPSPNPSRRRFSPTNLLSPIINRIRSPRLYTPWFKSPLTSTEDFDTAMPRNGGLSPLAGMGPYSAPSSPSGRSLFPKLMSRRPHSTSSLSPSPQPPPMATSPALVEHLDAPKGLGIFRRASPSSASPKTKAAASRLGPRRFRHLF</sequence>
<feature type="region of interest" description="Disordered" evidence="1">
    <location>
        <begin position="56"/>
        <end position="106"/>
    </location>
</feature>
<evidence type="ECO:0000313" key="3">
    <source>
        <dbReference type="Proteomes" id="UP000467700"/>
    </source>
</evidence>
<feature type="compositionally biased region" description="Low complexity" evidence="1">
    <location>
        <begin position="429"/>
        <end position="442"/>
    </location>
</feature>
<keyword evidence="3" id="KW-1185">Reference proteome</keyword>
<feature type="region of interest" description="Disordered" evidence="1">
    <location>
        <begin position="565"/>
        <end position="655"/>
    </location>
</feature>
<feature type="compositionally biased region" description="Basic and acidic residues" evidence="1">
    <location>
        <begin position="56"/>
        <end position="68"/>
    </location>
</feature>
<proteinExistence type="predicted"/>
<feature type="compositionally biased region" description="Polar residues" evidence="1">
    <location>
        <begin position="619"/>
        <end position="631"/>
    </location>
</feature>
<feature type="compositionally biased region" description="Polar residues" evidence="1">
    <location>
        <begin position="157"/>
        <end position="170"/>
    </location>
</feature>
<dbReference type="OrthoDB" id="3071536at2759"/>
<dbReference type="Proteomes" id="UP000467700">
    <property type="component" value="Unassembled WGS sequence"/>
</dbReference>
<feature type="compositionally biased region" description="Low complexity" evidence="1">
    <location>
        <begin position="795"/>
        <end position="809"/>
    </location>
</feature>
<comment type="caution">
    <text evidence="2">The sequence shown here is derived from an EMBL/GenBank/DDBJ whole genome shotgun (WGS) entry which is preliminary data.</text>
</comment>
<accession>A0A8S0VSP9</accession>
<feature type="region of interest" description="Disordered" evidence="1">
    <location>
        <begin position="416"/>
        <end position="449"/>
    </location>
</feature>
<name>A0A8S0VSP9_CYCAE</name>
<organism evidence="2 3">
    <name type="scientific">Cyclocybe aegerita</name>
    <name type="common">Black poplar mushroom</name>
    <name type="synonym">Agrocybe aegerita</name>
    <dbReference type="NCBI Taxonomy" id="1973307"/>
    <lineage>
        <taxon>Eukaryota</taxon>
        <taxon>Fungi</taxon>
        <taxon>Dikarya</taxon>
        <taxon>Basidiomycota</taxon>
        <taxon>Agaricomycotina</taxon>
        <taxon>Agaricomycetes</taxon>
        <taxon>Agaricomycetidae</taxon>
        <taxon>Agaricales</taxon>
        <taxon>Agaricineae</taxon>
        <taxon>Bolbitiaceae</taxon>
        <taxon>Cyclocybe</taxon>
    </lineage>
</organism>
<feature type="region of interest" description="Disordered" evidence="1">
    <location>
        <begin position="150"/>
        <end position="185"/>
    </location>
</feature>
<dbReference type="AlphaFoldDB" id="A0A8S0VSP9"/>
<feature type="region of interest" description="Disordered" evidence="1">
    <location>
        <begin position="1"/>
        <end position="24"/>
    </location>
</feature>
<protein>
    <submittedName>
        <fullName evidence="2">Uncharacterized protein</fullName>
    </submittedName>
</protein>
<feature type="compositionally biased region" description="Low complexity" evidence="1">
    <location>
        <begin position="633"/>
        <end position="648"/>
    </location>
</feature>
<dbReference type="EMBL" id="CACVBS010000060">
    <property type="protein sequence ID" value="CAA7267549.1"/>
    <property type="molecule type" value="Genomic_DNA"/>
</dbReference>
<reference evidence="2 3" key="1">
    <citation type="submission" date="2020-01" db="EMBL/GenBank/DDBJ databases">
        <authorList>
            <person name="Gupta K D."/>
        </authorList>
    </citation>
    <scope>NUCLEOTIDE SEQUENCE [LARGE SCALE GENOMIC DNA]</scope>
</reference>
<feature type="region of interest" description="Disordered" evidence="1">
    <location>
        <begin position="715"/>
        <end position="820"/>
    </location>
</feature>
<evidence type="ECO:0000256" key="1">
    <source>
        <dbReference type="SAM" id="MobiDB-lite"/>
    </source>
</evidence>